<keyword evidence="2" id="KW-1185">Reference proteome</keyword>
<proteinExistence type="predicted"/>
<evidence type="ECO:0000313" key="2">
    <source>
        <dbReference type="Proteomes" id="UP000188613"/>
    </source>
</evidence>
<dbReference type="EMBL" id="MSFI01000012">
    <property type="protein sequence ID" value="OMP67010.1"/>
    <property type="molecule type" value="Genomic_DNA"/>
</dbReference>
<comment type="caution">
    <text evidence="1">The sequence shown here is derived from an EMBL/GenBank/DDBJ whole genome shotgun (WGS) entry which is preliminary data.</text>
</comment>
<dbReference type="GO" id="GO:0003677">
    <property type="term" value="F:DNA binding"/>
    <property type="evidence" value="ECO:0007669"/>
    <property type="project" value="UniProtKB-KW"/>
</dbReference>
<reference evidence="1 2" key="1">
    <citation type="submission" date="2016-12" db="EMBL/GenBank/DDBJ databases">
        <title>Domibacillus sp. SAB 38T whole genome sequencing.</title>
        <authorList>
            <person name="Verma A."/>
            <person name="Ojha A.K."/>
            <person name="Krishnamurthi S."/>
        </authorList>
    </citation>
    <scope>NUCLEOTIDE SEQUENCE [LARGE SCALE GENOMIC DNA]</scope>
    <source>
        <strain evidence="1 2">SAB 38</strain>
    </source>
</reference>
<gene>
    <name evidence="1" type="ORF">BTO28_08435</name>
</gene>
<dbReference type="Proteomes" id="UP000188613">
    <property type="component" value="Unassembled WGS sequence"/>
</dbReference>
<accession>A0A1V2A7V1</accession>
<evidence type="ECO:0000313" key="1">
    <source>
        <dbReference type="EMBL" id="OMP67010.1"/>
    </source>
</evidence>
<name>A0A1V2A7V1_9BACI</name>
<dbReference type="AlphaFoldDB" id="A0A1V2A7V1"/>
<dbReference type="STRING" id="1714355.BTO28_08435"/>
<keyword evidence="1" id="KW-0238">DNA-binding</keyword>
<sequence>MGVAVAGYFIGDGLKNFKHPSDKSLLDYFKKNDHRELIKESDVHHVLGIAKEDARKLVHEYPDIPHLTLNGRVYFPKTKLRQWLKK</sequence>
<organism evidence="1 2">
    <name type="scientific">Domibacillus epiphyticus</name>
    <dbReference type="NCBI Taxonomy" id="1714355"/>
    <lineage>
        <taxon>Bacteria</taxon>
        <taxon>Bacillati</taxon>
        <taxon>Bacillota</taxon>
        <taxon>Bacilli</taxon>
        <taxon>Bacillales</taxon>
        <taxon>Bacillaceae</taxon>
        <taxon>Domibacillus</taxon>
    </lineage>
</organism>
<protein>
    <submittedName>
        <fullName evidence="1">DNA-binding protein</fullName>
    </submittedName>
</protein>
<dbReference type="OrthoDB" id="2361226at2"/>